<feature type="domain" description="Amine oxidase" evidence="1">
    <location>
        <begin position="100"/>
        <end position="344"/>
    </location>
</feature>
<reference evidence="2 3" key="1">
    <citation type="submission" date="2016-05" db="EMBL/GenBank/DDBJ databases">
        <authorList>
            <person name="Lavstsen T."/>
            <person name="Jespersen J.S."/>
        </authorList>
    </citation>
    <scope>NUCLEOTIDE SEQUENCE [LARGE SCALE GENOMIC DNA]</scope>
    <source>
        <strain evidence="2 3">B7-9</strain>
    </source>
</reference>
<dbReference type="PANTHER" id="PTHR16128">
    <property type="entry name" value="FAD/NAD(P)-BINDING OXIDOREDUCTASE FAMILY PROTEIN"/>
    <property type="match status" value="1"/>
</dbReference>
<protein>
    <recommendedName>
        <fullName evidence="1">Amine oxidase domain-containing protein</fullName>
    </recommendedName>
</protein>
<dbReference type="EMBL" id="LYXE01000091">
    <property type="protein sequence ID" value="PDV98616.1"/>
    <property type="molecule type" value="Genomic_DNA"/>
</dbReference>
<comment type="caution">
    <text evidence="2">The sequence shown here is derived from an EMBL/GenBank/DDBJ whole genome shotgun (WGS) entry which is preliminary data.</text>
</comment>
<keyword evidence="3" id="KW-1185">Reference proteome</keyword>
<evidence type="ECO:0000259" key="1">
    <source>
        <dbReference type="Pfam" id="PF01593"/>
    </source>
</evidence>
<dbReference type="RefSeq" id="WP_097653353.1">
    <property type="nucleotide sequence ID" value="NZ_LYXE01000091.1"/>
</dbReference>
<dbReference type="InterPro" id="IPR036188">
    <property type="entry name" value="FAD/NAD-bd_sf"/>
</dbReference>
<dbReference type="Gene3D" id="3.90.660.10">
    <property type="match status" value="1"/>
</dbReference>
<dbReference type="InterPro" id="IPR002937">
    <property type="entry name" value="Amino_oxidase"/>
</dbReference>
<accession>A0A2H3KTJ8</accession>
<name>A0A2H3KTJ8_9CHLR</name>
<sequence length="347" mass="36825">MADIAIVGAGVAGLAAGHVLQQAGHSVTIFEKSRGPGGRVTSRTVGLFRIDHGAQVVKAPTAELLSLVQAVGGAEDLTAPVWTFDAQGRVNPGDPAMNAEPKWVWPGGNSTLAKYLARGLALRTEVTIASLRRVGEGYDLVDSSGGAFGPYQTVLLTPPAPQAAHILATSAIEAAVKRELIEALAPASYRMCLSIALAYPQHPQKPWYALINTDRQHAIAWLACEHSKPGRAPAPHGLILAQMGPTWSAAYWDALMKGQYGEEEELPTPLAQVHAMVCGLIGTNLGSPLWVDIHRWRYALASTPYLAAASEGRAGIYVAGDGEQGLGRVHLAIESGWRAAQRIMSRM</sequence>
<evidence type="ECO:0000313" key="3">
    <source>
        <dbReference type="Proteomes" id="UP000220922"/>
    </source>
</evidence>
<gene>
    <name evidence="2" type="ORF">A9Q02_14615</name>
</gene>
<dbReference type="SUPFAM" id="SSF51905">
    <property type="entry name" value="FAD/NAD(P)-binding domain"/>
    <property type="match status" value="1"/>
</dbReference>
<dbReference type="Pfam" id="PF01593">
    <property type="entry name" value="Amino_oxidase"/>
    <property type="match status" value="1"/>
</dbReference>
<dbReference type="OrthoDB" id="5792777at2"/>
<dbReference type="Gene3D" id="3.50.50.60">
    <property type="entry name" value="FAD/NAD(P)-binding domain"/>
    <property type="match status" value="1"/>
</dbReference>
<proteinExistence type="predicted"/>
<dbReference type="AlphaFoldDB" id="A0A2H3KTJ8"/>
<evidence type="ECO:0000313" key="2">
    <source>
        <dbReference type="EMBL" id="PDV98616.1"/>
    </source>
</evidence>
<dbReference type="Pfam" id="PF13450">
    <property type="entry name" value="NAD_binding_8"/>
    <property type="match status" value="1"/>
</dbReference>
<organism evidence="2 3">
    <name type="scientific">Candidatus Chloroploca asiatica</name>
    <dbReference type="NCBI Taxonomy" id="1506545"/>
    <lineage>
        <taxon>Bacteria</taxon>
        <taxon>Bacillati</taxon>
        <taxon>Chloroflexota</taxon>
        <taxon>Chloroflexia</taxon>
        <taxon>Chloroflexales</taxon>
        <taxon>Chloroflexineae</taxon>
        <taxon>Oscillochloridaceae</taxon>
        <taxon>Candidatus Chloroploca</taxon>
    </lineage>
</organism>
<dbReference type="Proteomes" id="UP000220922">
    <property type="component" value="Unassembled WGS sequence"/>
</dbReference>
<dbReference type="PANTHER" id="PTHR16128:SF5">
    <property type="entry name" value="FAD_NAD(P)-BINDING OXIDOREDUCTASE FAMILY PROTEIN"/>
    <property type="match status" value="1"/>
</dbReference>
<dbReference type="PRINTS" id="PR00419">
    <property type="entry name" value="ADXRDTASE"/>
</dbReference>
<dbReference type="GO" id="GO:0016491">
    <property type="term" value="F:oxidoreductase activity"/>
    <property type="evidence" value="ECO:0007669"/>
    <property type="project" value="InterPro"/>
</dbReference>